<dbReference type="SMART" id="SM00342">
    <property type="entry name" value="HTH_ARAC"/>
    <property type="match status" value="1"/>
</dbReference>
<dbReference type="PANTHER" id="PTHR43280:SF28">
    <property type="entry name" value="HTH-TYPE TRANSCRIPTIONAL ACTIVATOR RHAS"/>
    <property type="match status" value="1"/>
</dbReference>
<dbReference type="eggNOG" id="COG2207">
    <property type="taxonomic scope" value="Bacteria"/>
</dbReference>
<dbReference type="PRINTS" id="PR00032">
    <property type="entry name" value="HTHARAC"/>
</dbReference>
<dbReference type="OrthoDB" id="182534at2"/>
<dbReference type="PANTHER" id="PTHR43280">
    <property type="entry name" value="ARAC-FAMILY TRANSCRIPTIONAL REGULATOR"/>
    <property type="match status" value="1"/>
</dbReference>
<evidence type="ECO:0000313" key="6">
    <source>
        <dbReference type="Proteomes" id="UP000095546"/>
    </source>
</evidence>
<keyword evidence="1" id="KW-0805">Transcription regulation</keyword>
<evidence type="ECO:0000256" key="3">
    <source>
        <dbReference type="ARBA" id="ARBA00023163"/>
    </source>
</evidence>
<feature type="domain" description="HTH araC/xylS-type" evidence="4">
    <location>
        <begin position="178"/>
        <end position="276"/>
    </location>
</feature>
<dbReference type="Proteomes" id="UP000095546">
    <property type="component" value="Unassembled WGS sequence"/>
</dbReference>
<organism evidence="5 6">
    <name type="scientific">Mitsuokella jalaludinii</name>
    <dbReference type="NCBI Taxonomy" id="187979"/>
    <lineage>
        <taxon>Bacteria</taxon>
        <taxon>Bacillati</taxon>
        <taxon>Bacillota</taxon>
        <taxon>Negativicutes</taxon>
        <taxon>Selenomonadales</taxon>
        <taxon>Selenomonadaceae</taxon>
        <taxon>Mitsuokella</taxon>
    </lineage>
</organism>
<keyword evidence="2" id="KW-0238">DNA-binding</keyword>
<accession>A0A174BLV4</accession>
<dbReference type="AlphaFoldDB" id="A0A174BLV4"/>
<evidence type="ECO:0000259" key="4">
    <source>
        <dbReference type="PROSITE" id="PS01124"/>
    </source>
</evidence>
<dbReference type="InterPro" id="IPR018060">
    <property type="entry name" value="HTH_AraC"/>
</dbReference>
<dbReference type="InterPro" id="IPR020449">
    <property type="entry name" value="Tscrpt_reg_AraC-type_HTH"/>
</dbReference>
<keyword evidence="6" id="KW-1185">Reference proteome</keyword>
<name>A0A174BLV4_9FIRM</name>
<evidence type="ECO:0000256" key="2">
    <source>
        <dbReference type="ARBA" id="ARBA00023125"/>
    </source>
</evidence>
<sequence length="279" mass="31381">MLQYFPNHRYRSAFCKNSTPRLEYVCHVGADASHMPRSMHEHDYLCEVVLITQGAGIYMIDGQRYTAQKGDLIFYNSHTVHDEFGGSGSNLATYCIAINGLRIEGLPVDHLLPDGYCPIQPTKQHFSEILNLFAAIEQEAKAHAEIANYLTMALAAKLTALLREEGVKQRQQTPTLAAKARAFIDKNYKENIRLGDIAAATHTNAYYLSHLFKAEIGLSPMKYVILRRIGEAQNLLINTDMTITQIAAQVGYNNSNYFQNVFKGALGMTPGEYRRKWTV</sequence>
<dbReference type="Pfam" id="PF12833">
    <property type="entry name" value="HTH_18"/>
    <property type="match status" value="1"/>
</dbReference>
<dbReference type="SUPFAM" id="SSF51215">
    <property type="entry name" value="Regulatory protein AraC"/>
    <property type="match status" value="1"/>
</dbReference>
<dbReference type="SUPFAM" id="SSF46689">
    <property type="entry name" value="Homeodomain-like"/>
    <property type="match status" value="2"/>
</dbReference>
<dbReference type="PROSITE" id="PS01124">
    <property type="entry name" value="HTH_ARAC_FAMILY_2"/>
    <property type="match status" value="1"/>
</dbReference>
<gene>
    <name evidence="5" type="primary">rhaR</name>
    <name evidence="5" type="ORF">ERS852385_01926</name>
</gene>
<dbReference type="InterPro" id="IPR037923">
    <property type="entry name" value="HTH-like"/>
</dbReference>
<keyword evidence="3" id="KW-0804">Transcription</keyword>
<dbReference type="Gene3D" id="1.10.10.60">
    <property type="entry name" value="Homeodomain-like"/>
    <property type="match status" value="2"/>
</dbReference>
<dbReference type="InterPro" id="IPR003313">
    <property type="entry name" value="AraC-bd"/>
</dbReference>
<dbReference type="STRING" id="187979.ERS852385_01926"/>
<dbReference type="EMBL" id="CYYU01000020">
    <property type="protein sequence ID" value="CUO01533.1"/>
    <property type="molecule type" value="Genomic_DNA"/>
</dbReference>
<dbReference type="InterPro" id="IPR014710">
    <property type="entry name" value="RmlC-like_jellyroll"/>
</dbReference>
<reference evidence="5 6" key="1">
    <citation type="submission" date="2015-09" db="EMBL/GenBank/DDBJ databases">
        <authorList>
            <consortium name="Pathogen Informatics"/>
        </authorList>
    </citation>
    <scope>NUCLEOTIDE SEQUENCE [LARGE SCALE GENOMIC DNA]</scope>
    <source>
        <strain evidence="5 6">2789STDY5608828</strain>
    </source>
</reference>
<evidence type="ECO:0000256" key="1">
    <source>
        <dbReference type="ARBA" id="ARBA00023015"/>
    </source>
</evidence>
<dbReference type="Pfam" id="PF02311">
    <property type="entry name" value="AraC_binding"/>
    <property type="match status" value="1"/>
</dbReference>
<proteinExistence type="predicted"/>
<dbReference type="RefSeq" id="WP_055162564.1">
    <property type="nucleotide sequence ID" value="NZ_CABIWZ010000020.1"/>
</dbReference>
<dbReference type="GO" id="GO:0003700">
    <property type="term" value="F:DNA-binding transcription factor activity"/>
    <property type="evidence" value="ECO:0007669"/>
    <property type="project" value="InterPro"/>
</dbReference>
<dbReference type="Gene3D" id="2.60.120.10">
    <property type="entry name" value="Jelly Rolls"/>
    <property type="match status" value="1"/>
</dbReference>
<dbReference type="InterPro" id="IPR009057">
    <property type="entry name" value="Homeodomain-like_sf"/>
</dbReference>
<dbReference type="GO" id="GO:0043565">
    <property type="term" value="F:sequence-specific DNA binding"/>
    <property type="evidence" value="ECO:0007669"/>
    <property type="project" value="InterPro"/>
</dbReference>
<evidence type="ECO:0000313" key="5">
    <source>
        <dbReference type="EMBL" id="CUO01533.1"/>
    </source>
</evidence>
<protein>
    <submittedName>
        <fullName evidence="5">L-rhamnose operon transcriptional activator rhaR</fullName>
    </submittedName>
</protein>
<dbReference type="eggNOG" id="COG0662">
    <property type="taxonomic scope" value="Bacteria"/>
</dbReference>